<evidence type="ECO:0000313" key="2">
    <source>
        <dbReference type="Proteomes" id="UP000706039"/>
    </source>
</evidence>
<evidence type="ECO:0000313" key="1">
    <source>
        <dbReference type="EMBL" id="MBY8826182.1"/>
    </source>
</evidence>
<reference evidence="1 2" key="1">
    <citation type="submission" date="2021-08" db="EMBL/GenBank/DDBJ databases">
        <authorList>
            <person name="Tuo L."/>
        </authorList>
    </citation>
    <scope>NUCLEOTIDE SEQUENCE [LARGE SCALE GENOMIC DNA]</scope>
    <source>
        <strain evidence="1 2">JCM 31229</strain>
    </source>
</reference>
<sequence>MAEDGTEYFRRRAREERERADAAADSCARRAHERIAAEYERRIRRASEPAPRPVAG</sequence>
<protein>
    <submittedName>
        <fullName evidence="1">Uncharacterized protein</fullName>
    </submittedName>
</protein>
<comment type="caution">
    <text evidence="1">The sequence shown here is derived from an EMBL/GenBank/DDBJ whole genome shotgun (WGS) entry which is preliminary data.</text>
</comment>
<accession>A0ABS7PXV3</accession>
<gene>
    <name evidence="1" type="ORF">K7G82_28025</name>
</gene>
<name>A0ABS7PXV3_9SPHN</name>
<dbReference type="EMBL" id="JAINVV010000015">
    <property type="protein sequence ID" value="MBY8826182.1"/>
    <property type="molecule type" value="Genomic_DNA"/>
</dbReference>
<dbReference type="Proteomes" id="UP000706039">
    <property type="component" value="Unassembled WGS sequence"/>
</dbReference>
<keyword evidence="2" id="KW-1185">Reference proteome</keyword>
<proteinExistence type="predicted"/>
<organism evidence="1 2">
    <name type="scientific">Sphingomonas colocasiae</name>
    <dbReference type="NCBI Taxonomy" id="1848973"/>
    <lineage>
        <taxon>Bacteria</taxon>
        <taxon>Pseudomonadati</taxon>
        <taxon>Pseudomonadota</taxon>
        <taxon>Alphaproteobacteria</taxon>
        <taxon>Sphingomonadales</taxon>
        <taxon>Sphingomonadaceae</taxon>
        <taxon>Sphingomonas</taxon>
    </lineage>
</organism>
<dbReference type="RefSeq" id="WP_222993596.1">
    <property type="nucleotide sequence ID" value="NZ_JAINVV010000015.1"/>
</dbReference>